<organism evidence="1 2">
    <name type="scientific">Teichococcus coralli</name>
    <dbReference type="NCBI Taxonomy" id="2545983"/>
    <lineage>
        <taxon>Bacteria</taxon>
        <taxon>Pseudomonadati</taxon>
        <taxon>Pseudomonadota</taxon>
        <taxon>Alphaproteobacteria</taxon>
        <taxon>Acetobacterales</taxon>
        <taxon>Roseomonadaceae</taxon>
        <taxon>Roseomonas</taxon>
    </lineage>
</organism>
<comment type="caution">
    <text evidence="1">The sequence shown here is derived from an EMBL/GenBank/DDBJ whole genome shotgun (WGS) entry which is preliminary data.</text>
</comment>
<dbReference type="Proteomes" id="UP000460715">
    <property type="component" value="Unassembled WGS sequence"/>
</dbReference>
<dbReference type="OrthoDB" id="262740at2"/>
<accession>A0A845BJL2</accession>
<gene>
    <name evidence="1" type="ORF">E0493_18600</name>
</gene>
<evidence type="ECO:0000313" key="1">
    <source>
        <dbReference type="EMBL" id="MXP65362.1"/>
    </source>
</evidence>
<protein>
    <recommendedName>
        <fullName evidence="3">Phage late control D family protein</fullName>
    </recommendedName>
</protein>
<keyword evidence="2" id="KW-1185">Reference proteome</keyword>
<proteinExistence type="predicted"/>
<evidence type="ECO:0008006" key="3">
    <source>
        <dbReference type="Google" id="ProtNLM"/>
    </source>
</evidence>
<evidence type="ECO:0000313" key="2">
    <source>
        <dbReference type="Proteomes" id="UP000460715"/>
    </source>
</evidence>
<dbReference type="RefSeq" id="WP_160938771.1">
    <property type="nucleotide sequence ID" value="NZ_SNVJ01000020.1"/>
</dbReference>
<reference evidence="1 2" key="1">
    <citation type="submission" date="2019-03" db="EMBL/GenBank/DDBJ databases">
        <title>Roseomonas sp. a novel Roseomonas species isolated from Sea whip Gorgonian.</title>
        <authorList>
            <person name="Li F."/>
            <person name="Pan X."/>
            <person name="Huang S."/>
            <person name="Li Z."/>
            <person name="Meng B."/>
        </authorList>
    </citation>
    <scope>NUCLEOTIDE SEQUENCE [LARGE SCALE GENOMIC DNA]</scope>
    <source>
        <strain evidence="1 2">M0104</strain>
    </source>
</reference>
<dbReference type="EMBL" id="SNVJ01000020">
    <property type="protein sequence ID" value="MXP65362.1"/>
    <property type="molecule type" value="Genomic_DNA"/>
</dbReference>
<name>A0A845BJL2_9PROT</name>
<dbReference type="AlphaFoldDB" id="A0A845BJL2"/>
<sequence length="388" mass="41265">MGLLSGLLDAGFRHPASCVIEVGSGRESIGAIADLVLSLELSVSRAEAATGTLVIEDRRGTDGRWTVADSGLFARWQPVRVSADFRTRAEEIFRGYMVQLKPNYPPNGGEARIEIALQDESAALDREHIRRVWGDDGPISDRAILAELLKPAGLRLARGSGEGKASRSLAQDATAIQFIRERARASGYELIFAGGEVYFGPLRFEGQPQPPILVYAGKATNCLSFSVADDGQRPDAVRFDAAPREEGAEARSVTLTPNLPLLGTTPVAREGGGTGIPSVWRMSKEGDETEEEMRARAQALANDNSLKLQGTGELDGAIYGHVLGVGRLVGIDGVGPRYGGLWYVDKVSHAFSPEGYRQTFEVLRNATGESAAPGGALSAAASALSGLF</sequence>